<dbReference type="Pfam" id="PF00149">
    <property type="entry name" value="Metallophos"/>
    <property type="match status" value="1"/>
</dbReference>
<evidence type="ECO:0000313" key="4">
    <source>
        <dbReference type="Proteomes" id="UP000245461"/>
    </source>
</evidence>
<dbReference type="AlphaFoldDB" id="A0A317EI88"/>
<comment type="caution">
    <text evidence="3">The sequence shown here is derived from an EMBL/GenBank/DDBJ whole genome shotgun (WGS) entry which is preliminary data.</text>
</comment>
<evidence type="ECO:0000313" key="3">
    <source>
        <dbReference type="EMBL" id="PWR24945.1"/>
    </source>
</evidence>
<evidence type="ECO:0000259" key="2">
    <source>
        <dbReference type="Pfam" id="PF00149"/>
    </source>
</evidence>
<dbReference type="Gene3D" id="3.60.21.10">
    <property type="match status" value="1"/>
</dbReference>
<gene>
    <name evidence="3" type="ORF">DKG74_04030</name>
</gene>
<dbReference type="GO" id="GO:0016787">
    <property type="term" value="F:hydrolase activity"/>
    <property type="evidence" value="ECO:0007669"/>
    <property type="project" value="UniProtKB-KW"/>
</dbReference>
<dbReference type="OrthoDB" id="9773856at2"/>
<feature type="domain" description="Calcineurin-like phosphoesterase" evidence="2">
    <location>
        <begin position="30"/>
        <end position="222"/>
    </location>
</feature>
<dbReference type="Proteomes" id="UP000245461">
    <property type="component" value="Unassembled WGS sequence"/>
</dbReference>
<name>A0A317EI88_9PROT</name>
<keyword evidence="4" id="KW-1185">Reference proteome</keyword>
<reference evidence="3 4" key="1">
    <citation type="submission" date="2018-05" db="EMBL/GenBank/DDBJ databases">
        <title>Zavarzinia sp. HR-AS.</title>
        <authorList>
            <person name="Lee Y."/>
            <person name="Jeon C.O."/>
        </authorList>
    </citation>
    <scope>NUCLEOTIDE SEQUENCE [LARGE SCALE GENOMIC DNA]</scope>
    <source>
        <strain evidence="3 4">HR-AS</strain>
    </source>
</reference>
<organism evidence="3 4">
    <name type="scientific">Zavarzinia aquatilis</name>
    <dbReference type="NCBI Taxonomy" id="2211142"/>
    <lineage>
        <taxon>Bacteria</taxon>
        <taxon>Pseudomonadati</taxon>
        <taxon>Pseudomonadota</taxon>
        <taxon>Alphaproteobacteria</taxon>
        <taxon>Rhodospirillales</taxon>
        <taxon>Zavarziniaceae</taxon>
        <taxon>Zavarzinia</taxon>
    </lineage>
</organism>
<dbReference type="PANTHER" id="PTHR30337:SF7">
    <property type="entry name" value="PHOSPHOESTERASE"/>
    <property type="match status" value="1"/>
</dbReference>
<dbReference type="InterPro" id="IPR050535">
    <property type="entry name" value="DNA_Repair-Maintenance_Comp"/>
</dbReference>
<dbReference type="SUPFAM" id="SSF56300">
    <property type="entry name" value="Metallo-dependent phosphatases"/>
    <property type="match status" value="1"/>
</dbReference>
<evidence type="ECO:0000256" key="1">
    <source>
        <dbReference type="ARBA" id="ARBA00022801"/>
    </source>
</evidence>
<dbReference type="EMBL" id="QGLE01000002">
    <property type="protein sequence ID" value="PWR24945.1"/>
    <property type="molecule type" value="Genomic_DNA"/>
</dbReference>
<dbReference type="PANTHER" id="PTHR30337">
    <property type="entry name" value="COMPONENT OF ATP-DEPENDENT DSDNA EXONUCLEASE"/>
    <property type="match status" value="1"/>
</dbReference>
<dbReference type="InterPro" id="IPR029052">
    <property type="entry name" value="Metallo-depent_PP-like"/>
</dbReference>
<dbReference type="InterPro" id="IPR041796">
    <property type="entry name" value="Mre11_N"/>
</dbReference>
<sequence>MPPNTPSPRPRARKCAEPSAGPETLSHFCFVHAADIHLDSPLRGLEADPDAPADAIRQATRAAFRNLIDLAIDERAAFVLIAGDLYDGDWQDYRTGLFLVEEAARLGRAGIRLYILHGNHDAASIITRNLRLPDNTRVFSAAKAESFILGDHAVALHGRSFPTRAVTEDLTRSYPPPVPGHLNIGLLHTALGSRDHDDYAPTTVEALIAQGYDYWALGHVHARSHVANTPCHIVFPGNLQGRHVRETGAKGASLVTVEDGRIAAVEHRALDVLRWARPTVDLSPAADVDGALSLIGRTIATELDAAEGRPIALRLTLTGRSAVQPALARDFEDFRQKAIAEGRQHGAGRVWLESLRDETRPLADPALLAERPDVTGRLARIIAEIAADPPADFLGDYAERLRDKLRGIDIPADHLLATGPDEATMARLRAMVLAALAEA</sequence>
<keyword evidence="1" id="KW-0378">Hydrolase</keyword>
<protein>
    <recommendedName>
        <fullName evidence="2">Calcineurin-like phosphoesterase domain-containing protein</fullName>
    </recommendedName>
</protein>
<accession>A0A317EI88</accession>
<dbReference type="CDD" id="cd00840">
    <property type="entry name" value="MPP_Mre11_N"/>
    <property type="match status" value="1"/>
</dbReference>
<proteinExistence type="predicted"/>
<dbReference type="InterPro" id="IPR004843">
    <property type="entry name" value="Calcineurin-like_PHP"/>
</dbReference>